<evidence type="ECO:0000313" key="2">
    <source>
        <dbReference type="Proteomes" id="UP000494216"/>
    </source>
</evidence>
<protein>
    <recommendedName>
        <fullName evidence="3">Transporter</fullName>
    </recommendedName>
</protein>
<name>A0A8S0YAM4_9GAMM</name>
<accession>A0A8S0YAM4</accession>
<dbReference type="AlphaFoldDB" id="A0A8S0YAM4"/>
<evidence type="ECO:0008006" key="3">
    <source>
        <dbReference type="Google" id="ProtNLM"/>
    </source>
</evidence>
<comment type="caution">
    <text evidence="1">The sequence shown here is derived from an EMBL/GenBank/DDBJ whole genome shotgun (WGS) entry which is preliminary data.</text>
</comment>
<reference evidence="1 2" key="1">
    <citation type="submission" date="2020-02" db="EMBL/GenBank/DDBJ databases">
        <authorList>
            <person name="Hogendoorn C."/>
        </authorList>
    </citation>
    <scope>NUCLEOTIDE SEQUENCE [LARGE SCALE GENOMIC DNA]</scope>
    <source>
        <strain evidence="1">METHB21</strain>
    </source>
</reference>
<dbReference type="EMBL" id="CADCXN010000092">
    <property type="protein sequence ID" value="CAA9892207.1"/>
    <property type="molecule type" value="Genomic_DNA"/>
</dbReference>
<organism evidence="1 2">
    <name type="scientific">Candidatus Methylobacter favarea</name>
    <dbReference type="NCBI Taxonomy" id="2707345"/>
    <lineage>
        <taxon>Bacteria</taxon>
        <taxon>Pseudomonadati</taxon>
        <taxon>Pseudomonadota</taxon>
        <taxon>Gammaproteobacteria</taxon>
        <taxon>Methylococcales</taxon>
        <taxon>Methylococcaceae</taxon>
        <taxon>Methylobacter</taxon>
    </lineage>
</organism>
<evidence type="ECO:0000313" key="1">
    <source>
        <dbReference type="EMBL" id="CAA9892207.1"/>
    </source>
</evidence>
<proteinExistence type="predicted"/>
<sequence length="153" mass="16522">MAEGSGYPGVILSIDGSIPTDQRAYGVGGSLALTKSFDPAVLFLNVGYRHFFNSQSYGPARLTADEQFNTTAGIAYALNDTLTLSTSLSGVFFSRSHLQEGFTLPAREFYSLQFGLTSYLTKGLFVEPFVNFGLNGDSSDVTIGLNLPYTFDL</sequence>
<dbReference type="RefSeq" id="WP_174627002.1">
    <property type="nucleotide sequence ID" value="NZ_CADCXN010000092.1"/>
</dbReference>
<dbReference type="Proteomes" id="UP000494216">
    <property type="component" value="Unassembled WGS sequence"/>
</dbReference>
<keyword evidence="2" id="KW-1185">Reference proteome</keyword>
<gene>
    <name evidence="1" type="ORF">METHB2_600002</name>
</gene>